<dbReference type="SUPFAM" id="SSF51735">
    <property type="entry name" value="NAD(P)-binding Rossmann-fold domains"/>
    <property type="match status" value="1"/>
</dbReference>
<dbReference type="Gene3D" id="1.10.1040.10">
    <property type="entry name" value="N-(1-d-carboxylethyl)-l-norvaline Dehydrogenase, domain 2"/>
    <property type="match status" value="1"/>
</dbReference>
<name>A0A1M5QE49_9ALTE</name>
<accession>A0A1M5QE49</accession>
<dbReference type="Pfam" id="PF02558">
    <property type="entry name" value="ApbA"/>
    <property type="match status" value="1"/>
</dbReference>
<dbReference type="STRING" id="634436.SAMN05216361_3860"/>
<keyword evidence="14" id="KW-1185">Reference proteome</keyword>
<dbReference type="GO" id="GO:0005737">
    <property type="term" value="C:cytoplasm"/>
    <property type="evidence" value="ECO:0007669"/>
    <property type="project" value="TreeGrafter"/>
</dbReference>
<dbReference type="InterPro" id="IPR008927">
    <property type="entry name" value="6-PGluconate_DH-like_C_sf"/>
</dbReference>
<dbReference type="PANTHER" id="PTHR43765:SF2">
    <property type="entry name" value="2-DEHYDROPANTOATE 2-REDUCTASE"/>
    <property type="match status" value="1"/>
</dbReference>
<dbReference type="RefSeq" id="WP_073324784.1">
    <property type="nucleotide sequence ID" value="NZ_FQWD01000006.1"/>
</dbReference>
<evidence type="ECO:0000256" key="5">
    <source>
        <dbReference type="ARBA" id="ARBA00022655"/>
    </source>
</evidence>
<dbReference type="GO" id="GO:0050661">
    <property type="term" value="F:NADP binding"/>
    <property type="evidence" value="ECO:0007669"/>
    <property type="project" value="TreeGrafter"/>
</dbReference>
<dbReference type="EC" id="1.1.1.169" evidence="3 10"/>
<feature type="domain" description="Ketopantoate reductase N-terminal" evidence="11">
    <location>
        <begin position="8"/>
        <end position="137"/>
    </location>
</feature>
<evidence type="ECO:0000256" key="6">
    <source>
        <dbReference type="ARBA" id="ARBA00022857"/>
    </source>
</evidence>
<dbReference type="AlphaFoldDB" id="A0A1M5QE49"/>
<evidence type="ECO:0000313" key="14">
    <source>
        <dbReference type="Proteomes" id="UP000184520"/>
    </source>
</evidence>
<proteinExistence type="inferred from homology"/>
<dbReference type="InterPro" id="IPR013332">
    <property type="entry name" value="KPR_N"/>
</dbReference>
<comment type="function">
    <text evidence="10">Catalyzes the NADPH-dependent reduction of ketopantoate into pantoic acid.</text>
</comment>
<dbReference type="InterPro" id="IPR013328">
    <property type="entry name" value="6PGD_dom2"/>
</dbReference>
<dbReference type="PANTHER" id="PTHR43765">
    <property type="entry name" value="2-DEHYDROPANTOATE 2-REDUCTASE-RELATED"/>
    <property type="match status" value="1"/>
</dbReference>
<sequence>MKSRVHWIYGSGLIGSYLGGVLSQRHEVAFVGRPLWNERLINGFTLADYTGAKASFRATPAQIHTHLPEQLENAVIWLTVKCTALNEVLAELQSKLGNGCTLICCQNGIGSVESVKAHLPHCTVIQGIVGFNVVWDSECSELRRSTEGVLALETGSTDNLQPGWLSCDRTTLLPVFWPQDMEAYCWAKLQLNLANAVNALADVPIRDMLQNRHYRSIIATLMDELLLVAKTQQLKLPQLTKVPAHWIPRLLRLPNWLFRRIASKMLDIDPTARSSMWWDLQAGKTTEVQYLNGAVVQIGKQLGVPCPANDTITQWVQNITVKCPKAGNSTQISPKQLKTAILG</sequence>
<dbReference type="InterPro" id="IPR013752">
    <property type="entry name" value="KPA_reductase"/>
</dbReference>
<evidence type="ECO:0000256" key="1">
    <source>
        <dbReference type="ARBA" id="ARBA00004994"/>
    </source>
</evidence>
<feature type="domain" description="Ketopantoate reductase C-terminal" evidence="12">
    <location>
        <begin position="180"/>
        <end position="318"/>
    </location>
</feature>
<dbReference type="UniPathway" id="UPA00028">
    <property type="reaction ID" value="UER00004"/>
</dbReference>
<protein>
    <recommendedName>
        <fullName evidence="4 10">2-dehydropantoate 2-reductase</fullName>
        <ecNumber evidence="3 10">1.1.1.169</ecNumber>
    </recommendedName>
    <alternativeName>
        <fullName evidence="8 10">Ketopantoate reductase</fullName>
    </alternativeName>
</protein>
<evidence type="ECO:0000313" key="13">
    <source>
        <dbReference type="EMBL" id="SHH12322.1"/>
    </source>
</evidence>
<dbReference type="NCBIfam" id="TIGR00745">
    <property type="entry name" value="apbA_panE"/>
    <property type="match status" value="1"/>
</dbReference>
<reference evidence="14" key="1">
    <citation type="submission" date="2016-11" db="EMBL/GenBank/DDBJ databases">
        <authorList>
            <person name="Varghese N."/>
            <person name="Submissions S."/>
        </authorList>
    </citation>
    <scope>NUCLEOTIDE SEQUENCE [LARGE SCALE GENOMIC DNA]</scope>
    <source>
        <strain evidence="14">CGMCC 1.8995</strain>
    </source>
</reference>
<evidence type="ECO:0000259" key="11">
    <source>
        <dbReference type="Pfam" id="PF02558"/>
    </source>
</evidence>
<gene>
    <name evidence="13" type="ORF">SAMN05216361_3860</name>
</gene>
<dbReference type="Gene3D" id="3.40.50.720">
    <property type="entry name" value="NAD(P)-binding Rossmann-like Domain"/>
    <property type="match status" value="1"/>
</dbReference>
<dbReference type="Proteomes" id="UP000184520">
    <property type="component" value="Unassembled WGS sequence"/>
</dbReference>
<dbReference type="InterPro" id="IPR036291">
    <property type="entry name" value="NAD(P)-bd_dom_sf"/>
</dbReference>
<evidence type="ECO:0000256" key="4">
    <source>
        <dbReference type="ARBA" id="ARBA00019465"/>
    </source>
</evidence>
<dbReference type="OrthoDB" id="6530772at2"/>
<dbReference type="InterPro" id="IPR050838">
    <property type="entry name" value="Ketopantoate_reductase"/>
</dbReference>
<evidence type="ECO:0000256" key="3">
    <source>
        <dbReference type="ARBA" id="ARBA00013014"/>
    </source>
</evidence>
<evidence type="ECO:0000256" key="9">
    <source>
        <dbReference type="ARBA" id="ARBA00048793"/>
    </source>
</evidence>
<comment type="catalytic activity">
    <reaction evidence="9 10">
        <text>(R)-pantoate + NADP(+) = 2-dehydropantoate + NADPH + H(+)</text>
        <dbReference type="Rhea" id="RHEA:16233"/>
        <dbReference type="ChEBI" id="CHEBI:11561"/>
        <dbReference type="ChEBI" id="CHEBI:15378"/>
        <dbReference type="ChEBI" id="CHEBI:15980"/>
        <dbReference type="ChEBI" id="CHEBI:57783"/>
        <dbReference type="ChEBI" id="CHEBI:58349"/>
        <dbReference type="EC" id="1.1.1.169"/>
    </reaction>
</comment>
<evidence type="ECO:0000259" key="12">
    <source>
        <dbReference type="Pfam" id="PF08546"/>
    </source>
</evidence>
<dbReference type="Pfam" id="PF08546">
    <property type="entry name" value="ApbA_C"/>
    <property type="match status" value="1"/>
</dbReference>
<dbReference type="EMBL" id="FQWD01000006">
    <property type="protein sequence ID" value="SHH12322.1"/>
    <property type="molecule type" value="Genomic_DNA"/>
</dbReference>
<evidence type="ECO:0000256" key="2">
    <source>
        <dbReference type="ARBA" id="ARBA00007870"/>
    </source>
</evidence>
<dbReference type="GO" id="GO:0015940">
    <property type="term" value="P:pantothenate biosynthetic process"/>
    <property type="evidence" value="ECO:0007669"/>
    <property type="project" value="UniProtKB-UniPathway"/>
</dbReference>
<keyword evidence="7 10" id="KW-0560">Oxidoreductase</keyword>
<evidence type="ECO:0000256" key="10">
    <source>
        <dbReference type="RuleBase" id="RU362068"/>
    </source>
</evidence>
<dbReference type="GO" id="GO:0008677">
    <property type="term" value="F:2-dehydropantoate 2-reductase activity"/>
    <property type="evidence" value="ECO:0007669"/>
    <property type="project" value="UniProtKB-EC"/>
</dbReference>
<comment type="pathway">
    <text evidence="1 10">Cofactor biosynthesis; (R)-pantothenate biosynthesis; (R)-pantoate from 3-methyl-2-oxobutanoate: step 2/2.</text>
</comment>
<dbReference type="SUPFAM" id="SSF48179">
    <property type="entry name" value="6-phosphogluconate dehydrogenase C-terminal domain-like"/>
    <property type="match status" value="1"/>
</dbReference>
<keyword evidence="5 10" id="KW-0566">Pantothenate biosynthesis</keyword>
<evidence type="ECO:0000256" key="8">
    <source>
        <dbReference type="ARBA" id="ARBA00032024"/>
    </source>
</evidence>
<keyword evidence="6 10" id="KW-0521">NADP</keyword>
<evidence type="ECO:0000256" key="7">
    <source>
        <dbReference type="ARBA" id="ARBA00023002"/>
    </source>
</evidence>
<organism evidence="13 14">
    <name type="scientific">Marisediminitalea aggregata</name>
    <dbReference type="NCBI Taxonomy" id="634436"/>
    <lineage>
        <taxon>Bacteria</taxon>
        <taxon>Pseudomonadati</taxon>
        <taxon>Pseudomonadota</taxon>
        <taxon>Gammaproteobacteria</taxon>
        <taxon>Alteromonadales</taxon>
        <taxon>Alteromonadaceae</taxon>
        <taxon>Marisediminitalea</taxon>
    </lineage>
</organism>
<dbReference type="InterPro" id="IPR003710">
    <property type="entry name" value="ApbA"/>
</dbReference>
<comment type="similarity">
    <text evidence="2 10">Belongs to the ketopantoate reductase family.</text>
</comment>